<evidence type="ECO:0000256" key="1">
    <source>
        <dbReference type="ARBA" id="ARBA00006464"/>
    </source>
</evidence>
<keyword evidence="4" id="KW-0808">Transferase</keyword>
<dbReference type="Pfam" id="PF02397">
    <property type="entry name" value="Bac_transf"/>
    <property type="match status" value="1"/>
</dbReference>
<evidence type="ECO:0000259" key="3">
    <source>
        <dbReference type="Pfam" id="PF02397"/>
    </source>
</evidence>
<evidence type="ECO:0000256" key="2">
    <source>
        <dbReference type="SAM" id="Phobius"/>
    </source>
</evidence>
<keyword evidence="4" id="KW-0328">Glycosyltransferase</keyword>
<feature type="domain" description="Bacterial sugar transferase" evidence="3">
    <location>
        <begin position="7"/>
        <end position="187"/>
    </location>
</feature>
<dbReference type="OrthoDB" id="9808602at2"/>
<dbReference type="PANTHER" id="PTHR30576:SF0">
    <property type="entry name" value="UNDECAPRENYL-PHOSPHATE N-ACETYLGALACTOSAMINYL 1-PHOSPHATE TRANSFERASE-RELATED"/>
    <property type="match status" value="1"/>
</dbReference>
<dbReference type="GeneID" id="94017612"/>
<proteinExistence type="inferred from homology"/>
<dbReference type="Proteomes" id="UP000004910">
    <property type="component" value="Unassembled WGS sequence"/>
</dbReference>
<dbReference type="STRING" id="428126.CLOSPI_00785"/>
<dbReference type="GO" id="GO:0016780">
    <property type="term" value="F:phosphotransferase activity, for other substituted phosphate groups"/>
    <property type="evidence" value="ECO:0007669"/>
    <property type="project" value="TreeGrafter"/>
</dbReference>
<keyword evidence="2" id="KW-0472">Membrane</keyword>
<accession>B1C0Q6</accession>
<gene>
    <name evidence="4" type="ORF">CLOSPI_00785</name>
</gene>
<dbReference type="EC" id="2.4.1.-" evidence="4"/>
<feature type="transmembrane region" description="Helical" evidence="2">
    <location>
        <begin position="12"/>
        <end position="35"/>
    </location>
</feature>
<dbReference type="RefSeq" id="WP_004609262.1">
    <property type="nucleotide sequence ID" value="NZ_CP102275.1"/>
</dbReference>
<dbReference type="AlphaFoldDB" id="B1C0Q6"/>
<keyword evidence="2" id="KW-1133">Transmembrane helix</keyword>
<reference evidence="4" key="2">
    <citation type="submission" date="2014-06" db="EMBL/GenBank/DDBJ databases">
        <title>Draft genome sequence of Clostridium spiroforme (DSM 1552).</title>
        <authorList>
            <person name="Sudarsanam P."/>
            <person name="Ley R."/>
            <person name="Guruge J."/>
            <person name="Turnbaugh P.J."/>
            <person name="Mahowald M."/>
            <person name="Liep D."/>
            <person name="Gordon J."/>
        </authorList>
    </citation>
    <scope>NUCLEOTIDE SEQUENCE</scope>
    <source>
        <strain evidence="4">DSM 1552</strain>
    </source>
</reference>
<organism evidence="4 5">
    <name type="scientific">Thomasclavelia spiroformis DSM 1552</name>
    <dbReference type="NCBI Taxonomy" id="428126"/>
    <lineage>
        <taxon>Bacteria</taxon>
        <taxon>Bacillati</taxon>
        <taxon>Bacillota</taxon>
        <taxon>Erysipelotrichia</taxon>
        <taxon>Erysipelotrichales</taxon>
        <taxon>Coprobacillaceae</taxon>
        <taxon>Thomasclavelia</taxon>
    </lineage>
</organism>
<dbReference type="EMBL" id="ABIK02000006">
    <property type="protein sequence ID" value="EDS75391.1"/>
    <property type="molecule type" value="Genomic_DNA"/>
</dbReference>
<dbReference type="HOGENOM" id="CLU_024920_1_2_9"/>
<dbReference type="InterPro" id="IPR003362">
    <property type="entry name" value="Bact_transf"/>
</dbReference>
<evidence type="ECO:0000313" key="5">
    <source>
        <dbReference type="Proteomes" id="UP000004910"/>
    </source>
</evidence>
<dbReference type="PANTHER" id="PTHR30576">
    <property type="entry name" value="COLANIC BIOSYNTHESIS UDP-GLUCOSE LIPID CARRIER TRANSFERASE"/>
    <property type="match status" value="1"/>
</dbReference>
<dbReference type="GO" id="GO:0016757">
    <property type="term" value="F:glycosyltransferase activity"/>
    <property type="evidence" value="ECO:0007669"/>
    <property type="project" value="UniProtKB-KW"/>
</dbReference>
<protein>
    <submittedName>
        <fullName evidence="4">Bacterial sugar transferase</fullName>
        <ecNumber evidence="4">2.4.1.-</ecNumber>
    </submittedName>
</protein>
<name>B1C0Q6_9FIRM</name>
<comment type="similarity">
    <text evidence="1">Belongs to the bacterial sugar transferase family.</text>
</comment>
<evidence type="ECO:0000313" key="4">
    <source>
        <dbReference type="EMBL" id="EDS75391.1"/>
    </source>
</evidence>
<reference evidence="4" key="1">
    <citation type="submission" date="2008-02" db="EMBL/GenBank/DDBJ databases">
        <authorList>
            <person name="Fulton L."/>
            <person name="Clifton S."/>
            <person name="Fulton B."/>
            <person name="Xu J."/>
            <person name="Minx P."/>
            <person name="Pepin K.H."/>
            <person name="Johnson M."/>
            <person name="Thiruvilangam P."/>
            <person name="Bhonagiri V."/>
            <person name="Nash W.E."/>
            <person name="Mardis E.R."/>
            <person name="Wilson R.K."/>
        </authorList>
    </citation>
    <scope>NUCLEOTIDE SEQUENCE [LARGE SCALE GENOMIC DNA]</scope>
    <source>
        <strain evidence="4">DSM 1552</strain>
    </source>
</reference>
<keyword evidence="2" id="KW-0812">Transmembrane</keyword>
<dbReference type="eggNOG" id="COG2148">
    <property type="taxonomic scope" value="Bacteria"/>
</dbReference>
<sequence length="197" mass="22584">MYKKFLKRLFDILISILFLIPLSIIFIIVSVAIFIEDRGPIIYSGERLGKNGKVFKMYKFRSMHVNSEDIRNADGSTYNSKNDPRVTKVGHFIRETSIDELPQIINVLLGDMSIIGPRASLSNSLSGYSSDELDKLKVRPGITGYSQAYFRNSLSSREKRLKDVWYANNVSLWLDIKILFKTFSTVLLRKGLYTNDN</sequence>
<comment type="caution">
    <text evidence="4">The sequence shown here is derived from an EMBL/GenBank/DDBJ whole genome shotgun (WGS) entry which is preliminary data.</text>
</comment>
<keyword evidence="5" id="KW-1185">Reference proteome</keyword>